<reference evidence="1" key="1">
    <citation type="submission" date="2019-11" db="EMBL/GenBank/DDBJ databases">
        <title>The nuclear and mitochondrial genomes of Frieseomelitta varia - a highly eusocial stingless bee (Meliponini) with a permanently sterile worker caste.</title>
        <authorList>
            <person name="Freitas F.C.P."/>
            <person name="Lourenco A.P."/>
            <person name="Nunes F.M.F."/>
            <person name="Paschoal A.R."/>
            <person name="Abreu F.C.P."/>
            <person name="Barbin F.O."/>
            <person name="Bataglia L."/>
            <person name="Cardoso-Junior C.A.M."/>
            <person name="Cervoni M.S."/>
            <person name="Silva S.R."/>
            <person name="Dalarmi F."/>
            <person name="Del Lama M.A."/>
            <person name="Depintor T.S."/>
            <person name="Ferreira K.M."/>
            <person name="Goria P.S."/>
            <person name="Jaskot M.C."/>
            <person name="Lago D.C."/>
            <person name="Luna-Lucena D."/>
            <person name="Moda L.M."/>
            <person name="Nascimento L."/>
            <person name="Pedrino M."/>
            <person name="Rabico F.O."/>
            <person name="Sanches F.C."/>
            <person name="Santos D.E."/>
            <person name="Santos C.G."/>
            <person name="Vieira J."/>
            <person name="Lopes T.F."/>
            <person name="Barchuk A.R."/>
            <person name="Hartfelder K."/>
            <person name="Simoes Z.L.P."/>
            <person name="Bitondi M.M.G."/>
            <person name="Pinheiro D.G."/>
        </authorList>
    </citation>
    <scope>NUCLEOTIDE SEQUENCE</scope>
    <source>
        <strain evidence="1">USP_RPSP 00005682</strain>
        <tissue evidence="1">Whole individual</tissue>
    </source>
</reference>
<evidence type="ECO:0000313" key="2">
    <source>
        <dbReference type="Proteomes" id="UP000655588"/>
    </source>
</evidence>
<organism evidence="1 2">
    <name type="scientific">Frieseomelitta varia</name>
    <dbReference type="NCBI Taxonomy" id="561572"/>
    <lineage>
        <taxon>Eukaryota</taxon>
        <taxon>Metazoa</taxon>
        <taxon>Ecdysozoa</taxon>
        <taxon>Arthropoda</taxon>
        <taxon>Hexapoda</taxon>
        <taxon>Insecta</taxon>
        <taxon>Pterygota</taxon>
        <taxon>Neoptera</taxon>
        <taxon>Endopterygota</taxon>
        <taxon>Hymenoptera</taxon>
        <taxon>Apocrita</taxon>
        <taxon>Aculeata</taxon>
        <taxon>Apoidea</taxon>
        <taxon>Anthophila</taxon>
        <taxon>Apidae</taxon>
        <taxon>Frieseomelitta</taxon>
    </lineage>
</organism>
<proteinExistence type="predicted"/>
<comment type="caution">
    <text evidence="1">The sequence shown here is derived from an EMBL/GenBank/DDBJ whole genome shotgun (WGS) entry which is preliminary data.</text>
</comment>
<dbReference type="EMBL" id="WNWW01000873">
    <property type="protein sequence ID" value="KAF3421354.1"/>
    <property type="molecule type" value="Genomic_DNA"/>
</dbReference>
<dbReference type="Proteomes" id="UP000655588">
    <property type="component" value="Unassembled WGS sequence"/>
</dbReference>
<evidence type="ECO:0000313" key="1">
    <source>
        <dbReference type="EMBL" id="KAF3421354.1"/>
    </source>
</evidence>
<accession>A0A833R5M0</accession>
<keyword evidence="2" id="KW-1185">Reference proteome</keyword>
<name>A0A833R5M0_9HYME</name>
<protein>
    <submittedName>
        <fullName evidence="1">Uncharacterized protein</fullName>
    </submittedName>
</protein>
<gene>
    <name evidence="1" type="ORF">E2986_12066</name>
</gene>
<sequence>MIFDVCSINKNELWFDDAVTSSIHRFSVHSDFKTPKQASHLEYTFVSIKNIAKKKQELFCKSIEHTSDVIRKYGCIFAITAQGE</sequence>
<dbReference type="AlphaFoldDB" id="A0A833R5M0"/>